<comment type="caution">
    <text evidence="1">The sequence shown here is derived from an EMBL/GenBank/DDBJ whole genome shotgun (WGS) entry which is preliminary data.</text>
</comment>
<evidence type="ECO:0000313" key="2">
    <source>
        <dbReference type="Proteomes" id="UP000659904"/>
    </source>
</evidence>
<name>A0A8J3KI70_9ACTN</name>
<dbReference type="EMBL" id="BONH01000009">
    <property type="protein sequence ID" value="GIF97530.1"/>
    <property type="molecule type" value="Genomic_DNA"/>
</dbReference>
<dbReference type="Proteomes" id="UP000659904">
    <property type="component" value="Unassembled WGS sequence"/>
</dbReference>
<sequence length="365" mass="38993">MPHSDGDVHLSTVIMTHPARADRARTLAEQLGELSPVLVVDTGPTGRGNLGNAVRAWAAVGADATHHLVLQDDVIPCDGFAEQLHRAVRARPDDAVSLFCEWGSRTAGLVRAAAWQGWSWARAVDVYTPSQGLVLPRQAALDFAASVTDPTGADDLALSAHLRATGRRTVVTVPNLVEHDDHLSLTGNGFQGLRHAVCPAADAAPVDFDTAVAGEGLTWVPWASWMRVHAEWFYCGDQGELTWLGEFADTRLPDGLRKADLSELFYTDLAAADPALPAAVSELTLFEYWTTYFALGLTMPDGTRAEPGPLAATAFATAFAGLFRRYLPMPTVAALQAPAGQFAAAAFRRGADADLDRPHAGWHAG</sequence>
<organism evidence="1 2">
    <name type="scientific">Catellatospora citrea</name>
    <dbReference type="NCBI Taxonomy" id="53366"/>
    <lineage>
        <taxon>Bacteria</taxon>
        <taxon>Bacillati</taxon>
        <taxon>Actinomycetota</taxon>
        <taxon>Actinomycetes</taxon>
        <taxon>Micromonosporales</taxon>
        <taxon>Micromonosporaceae</taxon>
        <taxon>Catellatospora</taxon>
    </lineage>
</organism>
<gene>
    <name evidence="1" type="ORF">Cci01nite_26240</name>
</gene>
<protein>
    <submittedName>
        <fullName evidence="1">Uncharacterized protein</fullName>
    </submittedName>
</protein>
<evidence type="ECO:0000313" key="1">
    <source>
        <dbReference type="EMBL" id="GIF97530.1"/>
    </source>
</evidence>
<accession>A0A8J3KI70</accession>
<dbReference type="RefSeq" id="WP_120315067.1">
    <property type="nucleotide sequence ID" value="NZ_BONH01000009.1"/>
</dbReference>
<proteinExistence type="predicted"/>
<keyword evidence="2" id="KW-1185">Reference proteome</keyword>
<reference evidence="1 2" key="1">
    <citation type="submission" date="2021-01" db="EMBL/GenBank/DDBJ databases">
        <title>Whole genome shotgun sequence of Catellatospora citrea NBRC 14495.</title>
        <authorList>
            <person name="Komaki H."/>
            <person name="Tamura T."/>
        </authorList>
    </citation>
    <scope>NUCLEOTIDE SEQUENCE [LARGE SCALE GENOMIC DNA]</scope>
    <source>
        <strain evidence="1 2">NBRC 14495</strain>
    </source>
</reference>
<dbReference type="AlphaFoldDB" id="A0A8J3KI70"/>